<dbReference type="EMBL" id="CM003613">
    <property type="protein sequence ID" value="KYP56902.1"/>
    <property type="molecule type" value="Genomic_DNA"/>
</dbReference>
<dbReference type="Pfam" id="PF07727">
    <property type="entry name" value="RVT_2"/>
    <property type="match status" value="1"/>
</dbReference>
<proteinExistence type="predicted"/>
<keyword evidence="3" id="KW-1185">Reference proteome</keyword>
<sequence length="87" mass="9848">MKDLGEASFILGIKILRDRCHGIIRLSQENYIDKVLDRFGMKDSKPGDTPIAKGDKFCLKQCPNNDLERNEMQKIPYALAVGSLMYA</sequence>
<feature type="domain" description="Reverse transcriptase Ty1/copia-type" evidence="1">
    <location>
        <begin position="1"/>
        <end position="52"/>
    </location>
</feature>
<name>A0A151SQ89_CAJCA</name>
<evidence type="ECO:0000313" key="3">
    <source>
        <dbReference type="Proteomes" id="UP000075243"/>
    </source>
</evidence>
<dbReference type="InterPro" id="IPR013103">
    <property type="entry name" value="RVT_2"/>
</dbReference>
<dbReference type="AlphaFoldDB" id="A0A151SQ89"/>
<dbReference type="Gramene" id="C.cajan_03081.t">
    <property type="protein sequence ID" value="C.cajan_03081.t.cds1"/>
    <property type="gene ID" value="C.cajan_03081"/>
</dbReference>
<organism evidence="2 3">
    <name type="scientific">Cajanus cajan</name>
    <name type="common">Pigeon pea</name>
    <name type="synonym">Cajanus indicus</name>
    <dbReference type="NCBI Taxonomy" id="3821"/>
    <lineage>
        <taxon>Eukaryota</taxon>
        <taxon>Viridiplantae</taxon>
        <taxon>Streptophyta</taxon>
        <taxon>Embryophyta</taxon>
        <taxon>Tracheophyta</taxon>
        <taxon>Spermatophyta</taxon>
        <taxon>Magnoliopsida</taxon>
        <taxon>eudicotyledons</taxon>
        <taxon>Gunneridae</taxon>
        <taxon>Pentapetalae</taxon>
        <taxon>rosids</taxon>
        <taxon>fabids</taxon>
        <taxon>Fabales</taxon>
        <taxon>Fabaceae</taxon>
        <taxon>Papilionoideae</taxon>
        <taxon>50 kb inversion clade</taxon>
        <taxon>NPAAA clade</taxon>
        <taxon>indigoferoid/millettioid clade</taxon>
        <taxon>Phaseoleae</taxon>
        <taxon>Cajanus</taxon>
    </lineage>
</organism>
<protein>
    <submittedName>
        <fullName evidence="2">Retrovirus-related Pol polyprotein from transposon TNT 1-94</fullName>
    </submittedName>
</protein>
<reference evidence="2 3" key="1">
    <citation type="journal article" date="2012" name="Nat. Biotechnol.">
        <title>Draft genome sequence of pigeonpea (Cajanus cajan), an orphan legume crop of resource-poor farmers.</title>
        <authorList>
            <person name="Varshney R.K."/>
            <person name="Chen W."/>
            <person name="Li Y."/>
            <person name="Bharti A.K."/>
            <person name="Saxena R.K."/>
            <person name="Schlueter J.A."/>
            <person name="Donoghue M.T."/>
            <person name="Azam S."/>
            <person name="Fan G."/>
            <person name="Whaley A.M."/>
            <person name="Farmer A.D."/>
            <person name="Sheridan J."/>
            <person name="Iwata A."/>
            <person name="Tuteja R."/>
            <person name="Penmetsa R.V."/>
            <person name="Wu W."/>
            <person name="Upadhyaya H.D."/>
            <person name="Yang S.P."/>
            <person name="Shah T."/>
            <person name="Saxena K.B."/>
            <person name="Michael T."/>
            <person name="McCombie W.R."/>
            <person name="Yang B."/>
            <person name="Zhang G."/>
            <person name="Yang H."/>
            <person name="Wang J."/>
            <person name="Spillane C."/>
            <person name="Cook D.R."/>
            <person name="May G.D."/>
            <person name="Xu X."/>
            <person name="Jackson S.A."/>
        </authorList>
    </citation>
    <scope>NUCLEOTIDE SEQUENCE [LARGE SCALE GENOMIC DNA]</scope>
    <source>
        <strain evidence="3">cv. Asha</strain>
    </source>
</reference>
<accession>A0A151SQ89</accession>
<evidence type="ECO:0000259" key="1">
    <source>
        <dbReference type="Pfam" id="PF07727"/>
    </source>
</evidence>
<gene>
    <name evidence="2" type="ORF">KK1_003153</name>
</gene>
<evidence type="ECO:0000313" key="2">
    <source>
        <dbReference type="EMBL" id="KYP56902.1"/>
    </source>
</evidence>
<dbReference type="Proteomes" id="UP000075243">
    <property type="component" value="Chromosome 11"/>
</dbReference>